<dbReference type="EMBL" id="CADEBC010000485">
    <property type="protein sequence ID" value="CAB3235144.1"/>
    <property type="molecule type" value="Genomic_DNA"/>
</dbReference>
<evidence type="ECO:0000313" key="3">
    <source>
        <dbReference type="EMBL" id="CAB3235144.1"/>
    </source>
</evidence>
<keyword evidence="4" id="KW-1185">Reference proteome</keyword>
<reference evidence="4 5" key="1">
    <citation type="submission" date="2020-04" db="EMBL/GenBank/DDBJ databases">
        <authorList>
            <person name="Wallbank WR R."/>
            <person name="Pardo Diaz C."/>
            <person name="Kozak K."/>
            <person name="Martin S."/>
            <person name="Jiggins C."/>
            <person name="Moest M."/>
            <person name="Warren A I."/>
            <person name="Byers J.R.P. K."/>
            <person name="Montejo-Kovacevich G."/>
            <person name="Yen C E."/>
        </authorList>
    </citation>
    <scope>NUCLEOTIDE SEQUENCE [LARGE SCALE GENOMIC DNA]</scope>
</reference>
<organism evidence="2 5">
    <name type="scientific">Arctia plantaginis</name>
    <name type="common">Wood tiger moth</name>
    <name type="synonym">Phalaena plantaginis</name>
    <dbReference type="NCBI Taxonomy" id="874455"/>
    <lineage>
        <taxon>Eukaryota</taxon>
        <taxon>Metazoa</taxon>
        <taxon>Ecdysozoa</taxon>
        <taxon>Arthropoda</taxon>
        <taxon>Hexapoda</taxon>
        <taxon>Insecta</taxon>
        <taxon>Pterygota</taxon>
        <taxon>Neoptera</taxon>
        <taxon>Endopterygota</taxon>
        <taxon>Lepidoptera</taxon>
        <taxon>Glossata</taxon>
        <taxon>Ditrysia</taxon>
        <taxon>Noctuoidea</taxon>
        <taxon>Erebidae</taxon>
        <taxon>Arctiinae</taxon>
        <taxon>Arctia</taxon>
    </lineage>
</organism>
<evidence type="ECO:0000313" key="5">
    <source>
        <dbReference type="Proteomes" id="UP000494256"/>
    </source>
</evidence>
<sequence length="160" mass="18431">MEEDCNIIDIEEEDGDSRAKDYLSFLASVLLPIFVILMFLMYQKNCKCPLHNMNRMLQEFCQFYFTLIRLLACDIIDSLCYICRIIFHVLSKPFAFIADQIGLSKSSHVKVLIDSISKSSDADSIGKLDDGISCKTTGDSMLPQYDENEMRSRVHRRKCH</sequence>
<evidence type="ECO:0000256" key="1">
    <source>
        <dbReference type="SAM" id="Phobius"/>
    </source>
</evidence>
<proteinExistence type="predicted"/>
<protein>
    <submittedName>
        <fullName evidence="2">Uncharacterized protein</fullName>
    </submittedName>
</protein>
<accession>A0A8S0Z4E8</accession>
<evidence type="ECO:0000313" key="2">
    <source>
        <dbReference type="EMBL" id="CAB3226919.1"/>
    </source>
</evidence>
<dbReference type="OrthoDB" id="10358192at2759"/>
<keyword evidence="1" id="KW-0472">Membrane</keyword>
<keyword evidence="1" id="KW-0812">Transmembrane</keyword>
<feature type="transmembrane region" description="Helical" evidence="1">
    <location>
        <begin position="22"/>
        <end position="42"/>
    </location>
</feature>
<dbReference type="Proteomes" id="UP000494106">
    <property type="component" value="Unassembled WGS sequence"/>
</dbReference>
<evidence type="ECO:0000313" key="4">
    <source>
        <dbReference type="Proteomes" id="UP000494106"/>
    </source>
</evidence>
<dbReference type="EMBL" id="CADEBD010000275">
    <property type="protein sequence ID" value="CAB3226919.1"/>
    <property type="molecule type" value="Genomic_DNA"/>
</dbReference>
<keyword evidence="1" id="KW-1133">Transmembrane helix</keyword>
<dbReference type="Proteomes" id="UP000494256">
    <property type="component" value="Unassembled WGS sequence"/>
</dbReference>
<comment type="caution">
    <text evidence="2">The sequence shown here is derived from an EMBL/GenBank/DDBJ whole genome shotgun (WGS) entry which is preliminary data.</text>
</comment>
<name>A0A8S0Z4E8_ARCPL</name>
<gene>
    <name evidence="2" type="ORF">APLA_LOCUS2755</name>
    <name evidence="3" type="ORF">APLA_LOCUS5950</name>
</gene>
<dbReference type="AlphaFoldDB" id="A0A8S0Z4E8"/>